<dbReference type="GO" id="GO:0015074">
    <property type="term" value="P:DNA integration"/>
    <property type="evidence" value="ECO:0007669"/>
    <property type="project" value="UniProtKB-KW"/>
</dbReference>
<dbReference type="PANTHER" id="PTHR30629:SF2">
    <property type="entry name" value="PROPHAGE INTEGRASE INTS-RELATED"/>
    <property type="match status" value="1"/>
</dbReference>
<accession>A0A252BX37</accession>
<dbReference type="RefSeq" id="WP_086638697.1">
    <property type="nucleotide sequence ID" value="NZ_JOPJ01000006.1"/>
</dbReference>
<evidence type="ECO:0000313" key="8">
    <source>
        <dbReference type="EMBL" id="OUJ13524.1"/>
    </source>
</evidence>
<dbReference type="InterPro" id="IPR013762">
    <property type="entry name" value="Integrase-like_cat_sf"/>
</dbReference>
<organism evidence="8 9">
    <name type="scientific">Acetobacter okinawensis</name>
    <dbReference type="NCBI Taxonomy" id="1076594"/>
    <lineage>
        <taxon>Bacteria</taxon>
        <taxon>Pseudomonadati</taxon>
        <taxon>Pseudomonadota</taxon>
        <taxon>Alphaproteobacteria</taxon>
        <taxon>Acetobacterales</taxon>
        <taxon>Acetobacteraceae</taxon>
        <taxon>Acetobacter</taxon>
    </lineage>
</organism>
<evidence type="ECO:0000256" key="1">
    <source>
        <dbReference type="ARBA" id="ARBA00008857"/>
    </source>
</evidence>
<dbReference type="Gene3D" id="1.10.150.130">
    <property type="match status" value="1"/>
</dbReference>
<evidence type="ECO:0000313" key="9">
    <source>
        <dbReference type="Proteomes" id="UP000194931"/>
    </source>
</evidence>
<evidence type="ECO:0000256" key="5">
    <source>
        <dbReference type="PROSITE-ProRule" id="PRU01248"/>
    </source>
</evidence>
<feature type="domain" description="Core-binding (CB)" evidence="7">
    <location>
        <begin position="96"/>
        <end position="177"/>
    </location>
</feature>
<dbReference type="OrthoDB" id="9795573at2"/>
<feature type="domain" description="Tyr recombinase" evidence="6">
    <location>
        <begin position="201"/>
        <end position="378"/>
    </location>
</feature>
<name>A0A252BX37_9PROT</name>
<dbReference type="PROSITE" id="PS51898">
    <property type="entry name" value="TYR_RECOMBINASE"/>
    <property type="match status" value="1"/>
</dbReference>
<gene>
    <name evidence="8" type="ORF">HK26_11515</name>
</gene>
<keyword evidence="3 5" id="KW-0238">DNA-binding</keyword>
<dbReference type="AlphaFoldDB" id="A0A252BX37"/>
<proteinExistence type="inferred from homology"/>
<dbReference type="InterPro" id="IPR038488">
    <property type="entry name" value="Integrase_DNA-bd_sf"/>
</dbReference>
<dbReference type="SUPFAM" id="SSF56349">
    <property type="entry name" value="DNA breaking-rejoining enzymes"/>
    <property type="match status" value="1"/>
</dbReference>
<dbReference type="InterPro" id="IPR010998">
    <property type="entry name" value="Integrase_recombinase_N"/>
</dbReference>
<sequence>MLTDAAARKAKPQDKPYKLADSEGLYLLVQPNGSRLWRMKYRIGGKEKLLSFGKYPEVSLAGARKARDDAKAEIRLSRDPSLTRKQRRAEAACAQNHLQSVGESWLNMNRSNWSSVHLEQVQRSLEKFIWPSLGSIPITEITPPMVLAVIEGIERTNAKETARRVRQRLSAIFTYGIARGLGASDPAAVIKGALAPLKKGRMPAITNLAELQEMLRIAESQPAHPVTVLAMRFLALTAIRPGEVHGMPWTELDGDIWTIPAERMKMRRPHVVPLSRQALQVLEAVKTLTGRGPMVFPNARWAHRAMSENALGYLLNRAGYAGRHVPHGFRSSFSSIMNERHPEDRAVIDQMLAHTSRNQVEAAYNRSEHRERKRDLAQEWANILFDGFPDPMVLLNKSRR</sequence>
<evidence type="ECO:0000259" key="6">
    <source>
        <dbReference type="PROSITE" id="PS51898"/>
    </source>
</evidence>
<comment type="similarity">
    <text evidence="1">Belongs to the 'phage' integrase family.</text>
</comment>
<dbReference type="GO" id="GO:0006310">
    <property type="term" value="P:DNA recombination"/>
    <property type="evidence" value="ECO:0007669"/>
    <property type="project" value="UniProtKB-KW"/>
</dbReference>
<dbReference type="EMBL" id="JOPJ01000006">
    <property type="protein sequence ID" value="OUJ13524.1"/>
    <property type="molecule type" value="Genomic_DNA"/>
</dbReference>
<dbReference type="GO" id="GO:0003677">
    <property type="term" value="F:DNA binding"/>
    <property type="evidence" value="ECO:0007669"/>
    <property type="project" value="UniProtKB-UniRule"/>
</dbReference>
<dbReference type="CDD" id="cd00801">
    <property type="entry name" value="INT_P4_C"/>
    <property type="match status" value="1"/>
</dbReference>
<evidence type="ECO:0000259" key="7">
    <source>
        <dbReference type="PROSITE" id="PS51900"/>
    </source>
</evidence>
<dbReference type="InterPro" id="IPR044068">
    <property type="entry name" value="CB"/>
</dbReference>
<keyword evidence="2" id="KW-0229">DNA integration</keyword>
<dbReference type="Pfam" id="PF00589">
    <property type="entry name" value="Phage_integrase"/>
    <property type="match status" value="1"/>
</dbReference>
<dbReference type="PANTHER" id="PTHR30629">
    <property type="entry name" value="PROPHAGE INTEGRASE"/>
    <property type="match status" value="1"/>
</dbReference>
<dbReference type="Gene3D" id="3.30.160.390">
    <property type="entry name" value="Integrase, DNA-binding domain"/>
    <property type="match status" value="1"/>
</dbReference>
<dbReference type="InterPro" id="IPR050808">
    <property type="entry name" value="Phage_Integrase"/>
</dbReference>
<reference evidence="9" key="1">
    <citation type="submission" date="2014-06" db="EMBL/GenBank/DDBJ databases">
        <authorList>
            <person name="Winans N.J."/>
            <person name="Newell P.D."/>
            <person name="Douglas A.E."/>
        </authorList>
    </citation>
    <scope>NUCLEOTIDE SEQUENCE [LARGE SCALE GENOMIC DNA]</scope>
</reference>
<dbReference type="PROSITE" id="PS51900">
    <property type="entry name" value="CB"/>
    <property type="match status" value="1"/>
</dbReference>
<dbReference type="InterPro" id="IPR011010">
    <property type="entry name" value="DNA_brk_join_enz"/>
</dbReference>
<keyword evidence="4" id="KW-0233">DNA recombination</keyword>
<dbReference type="InterPro" id="IPR053876">
    <property type="entry name" value="Phage_int_M"/>
</dbReference>
<evidence type="ECO:0000256" key="4">
    <source>
        <dbReference type="ARBA" id="ARBA00023172"/>
    </source>
</evidence>
<evidence type="ECO:0000256" key="2">
    <source>
        <dbReference type="ARBA" id="ARBA00022908"/>
    </source>
</evidence>
<comment type="caution">
    <text evidence="8">The sequence shown here is derived from an EMBL/GenBank/DDBJ whole genome shotgun (WGS) entry which is preliminary data.</text>
</comment>
<dbReference type="InterPro" id="IPR002104">
    <property type="entry name" value="Integrase_catalytic"/>
</dbReference>
<dbReference type="InterPro" id="IPR025166">
    <property type="entry name" value="Integrase_DNA_bind_dom"/>
</dbReference>
<protein>
    <submittedName>
        <fullName evidence="8">Integrase</fullName>
    </submittedName>
</protein>
<dbReference type="Pfam" id="PF22022">
    <property type="entry name" value="Phage_int_M"/>
    <property type="match status" value="1"/>
</dbReference>
<dbReference type="Gene3D" id="1.10.443.10">
    <property type="entry name" value="Intergrase catalytic core"/>
    <property type="match status" value="1"/>
</dbReference>
<keyword evidence="9" id="KW-1185">Reference proteome</keyword>
<dbReference type="Pfam" id="PF13356">
    <property type="entry name" value="Arm-DNA-bind_3"/>
    <property type="match status" value="1"/>
</dbReference>
<dbReference type="Proteomes" id="UP000194931">
    <property type="component" value="Unassembled WGS sequence"/>
</dbReference>
<evidence type="ECO:0000256" key="3">
    <source>
        <dbReference type="ARBA" id="ARBA00023125"/>
    </source>
</evidence>